<dbReference type="HOGENOM" id="CLU_908925_0_0_0"/>
<dbReference type="InterPro" id="IPR011990">
    <property type="entry name" value="TPR-like_helical_dom_sf"/>
</dbReference>
<dbReference type="Proteomes" id="UP000005730">
    <property type="component" value="Chromosome"/>
</dbReference>
<protein>
    <recommendedName>
        <fullName evidence="3">Tetratricopeptide repeat protein</fullName>
    </recommendedName>
</protein>
<evidence type="ECO:0000313" key="1">
    <source>
        <dbReference type="EMBL" id="EHM09319.1"/>
    </source>
</evidence>
<dbReference type="RefSeq" id="WP_006582811.1">
    <property type="nucleotide sequence ID" value="NZ_CM001377.1"/>
</dbReference>
<reference evidence="1 2" key="1">
    <citation type="submission" date="2011-10" db="EMBL/GenBank/DDBJ databases">
        <title>The Noncontiguous Finished genome of Thermanaerovibrio velox DSM 12556.</title>
        <authorList>
            <consortium name="US DOE Joint Genome Institute (JGI-PGF)"/>
            <person name="Lucas S."/>
            <person name="Copeland A."/>
            <person name="Lapidus A."/>
            <person name="Glavina del Rio T."/>
            <person name="Dalin E."/>
            <person name="Tice H."/>
            <person name="Bruce D."/>
            <person name="Goodwin L."/>
            <person name="Pitluck S."/>
            <person name="Peters L."/>
            <person name="Mikhailova N."/>
            <person name="Teshima H."/>
            <person name="Kyrpides N."/>
            <person name="Mavromatis K."/>
            <person name="Ivanova N."/>
            <person name="Markowitz V."/>
            <person name="Cheng J.-F."/>
            <person name="Hugenholtz P."/>
            <person name="Woyke T."/>
            <person name="Wu D."/>
            <person name="Spring S."/>
            <person name="Brambilla E.-M."/>
            <person name="Klenk H.-P."/>
            <person name="Eisen J.A."/>
        </authorList>
    </citation>
    <scope>NUCLEOTIDE SEQUENCE [LARGE SCALE GENOMIC DNA]</scope>
    <source>
        <strain evidence="1 2">DSM 12556</strain>
    </source>
</reference>
<evidence type="ECO:0008006" key="3">
    <source>
        <dbReference type="Google" id="ProtNLM"/>
    </source>
</evidence>
<keyword evidence="2" id="KW-1185">Reference proteome</keyword>
<dbReference type="OrthoDB" id="2791at2"/>
<dbReference type="AlphaFoldDB" id="H0UN40"/>
<sequence length="306" mass="34728">MAFDSEKIEEMLERLYEASDEEEIQRAAKAVLKEDPSNPAAKVALWTLKDEEEALRSVGDLREALAETVRRLGGEEPKGLYDERPLVQTYGEALMHLSSASHSLGRLDDAEAYARKLMEFDADEEIFPARLLLYRTLLDKKDFSAILETYDQDPLDSPSGAHARAIALIEKDAPEGEIWEAVLDAFSLSPELPFVILGLEALPDEEDQDEEFYYDQIFHEAAYLEGPWTESDDRLFYLYLPAMVVGRLTGRLDQDETEEIDEMLDHLPKEKGDLIRNLLTYGGPRPDEPSELDQWAIGKLMEILGD</sequence>
<proteinExistence type="predicted"/>
<name>H0UN40_9BACT</name>
<dbReference type="eggNOG" id="ENOG5032WCH">
    <property type="taxonomic scope" value="Bacteria"/>
</dbReference>
<dbReference type="STRING" id="926567.TheveDRAFT_0132"/>
<accession>H0UN40</accession>
<organism evidence="1 2">
    <name type="scientific">Thermanaerovibrio velox DSM 12556</name>
    <dbReference type="NCBI Taxonomy" id="926567"/>
    <lineage>
        <taxon>Bacteria</taxon>
        <taxon>Thermotogati</taxon>
        <taxon>Synergistota</taxon>
        <taxon>Synergistia</taxon>
        <taxon>Synergistales</taxon>
        <taxon>Synergistaceae</taxon>
        <taxon>Thermanaerovibrio</taxon>
    </lineage>
</organism>
<evidence type="ECO:0000313" key="2">
    <source>
        <dbReference type="Proteomes" id="UP000005730"/>
    </source>
</evidence>
<dbReference type="Gene3D" id="1.25.40.10">
    <property type="entry name" value="Tetratricopeptide repeat domain"/>
    <property type="match status" value="1"/>
</dbReference>
<gene>
    <name evidence="1" type="ORF">TheveDRAFT_0132</name>
</gene>
<dbReference type="EMBL" id="CM001377">
    <property type="protein sequence ID" value="EHM09319.1"/>
    <property type="molecule type" value="Genomic_DNA"/>
</dbReference>